<dbReference type="SUPFAM" id="SSF55331">
    <property type="entry name" value="Tautomerase/MIF"/>
    <property type="match status" value="1"/>
</dbReference>
<dbReference type="EMBL" id="JBHTND010000002">
    <property type="protein sequence ID" value="MFD1300370.1"/>
    <property type="molecule type" value="Genomic_DNA"/>
</dbReference>
<evidence type="ECO:0000313" key="3">
    <source>
        <dbReference type="Proteomes" id="UP001597176"/>
    </source>
</evidence>
<dbReference type="Pfam" id="PF14552">
    <property type="entry name" value="Tautomerase_2"/>
    <property type="match status" value="1"/>
</dbReference>
<reference evidence="3" key="1">
    <citation type="journal article" date="2019" name="Int. J. Syst. Evol. Microbiol.">
        <title>The Global Catalogue of Microorganisms (GCM) 10K type strain sequencing project: providing services to taxonomists for standard genome sequencing and annotation.</title>
        <authorList>
            <consortium name="The Broad Institute Genomics Platform"/>
            <consortium name="The Broad Institute Genome Sequencing Center for Infectious Disease"/>
            <person name="Wu L."/>
            <person name="Ma J."/>
        </authorList>
    </citation>
    <scope>NUCLEOTIDE SEQUENCE [LARGE SCALE GENOMIC DNA]</scope>
    <source>
        <strain evidence="3">CCUG 56108</strain>
    </source>
</reference>
<evidence type="ECO:0000256" key="1">
    <source>
        <dbReference type="SAM" id="MobiDB-lite"/>
    </source>
</evidence>
<organism evidence="2 3">
    <name type="scientific">Methylobacterium marchantiae</name>
    <dbReference type="NCBI Taxonomy" id="600331"/>
    <lineage>
        <taxon>Bacteria</taxon>
        <taxon>Pseudomonadati</taxon>
        <taxon>Pseudomonadota</taxon>
        <taxon>Alphaproteobacteria</taxon>
        <taxon>Hyphomicrobiales</taxon>
        <taxon>Methylobacteriaceae</taxon>
        <taxon>Methylobacterium</taxon>
    </lineage>
</organism>
<dbReference type="PANTHER" id="PTHR38460">
    <property type="entry name" value="TAUTOMERASE YOLI-RELATED"/>
    <property type="match status" value="1"/>
</dbReference>
<dbReference type="Gene3D" id="3.30.429.10">
    <property type="entry name" value="Macrophage Migration Inhibitory Factor"/>
    <property type="match status" value="1"/>
</dbReference>
<sequence length="93" mass="10197">MAGIYAAMRETFAVPENDLFTVIHEHTDSAFAYDPAYLETSRDDDLVVIQITANDTRDTGQKRALYGGDRPQPRGRSEGAAGEPVHQPRGSCT</sequence>
<protein>
    <submittedName>
        <fullName evidence="2">Tautomerase family protein</fullName>
    </submittedName>
</protein>
<gene>
    <name evidence="2" type="ORF">ACFQ4G_02070</name>
</gene>
<comment type="caution">
    <text evidence="2">The sequence shown here is derived from an EMBL/GenBank/DDBJ whole genome shotgun (WGS) entry which is preliminary data.</text>
</comment>
<proteinExistence type="predicted"/>
<keyword evidence="3" id="KW-1185">Reference proteome</keyword>
<dbReference type="InterPro" id="IPR014347">
    <property type="entry name" value="Tautomerase/MIF_sf"/>
</dbReference>
<evidence type="ECO:0000313" key="2">
    <source>
        <dbReference type="EMBL" id="MFD1300370.1"/>
    </source>
</evidence>
<feature type="region of interest" description="Disordered" evidence="1">
    <location>
        <begin position="58"/>
        <end position="93"/>
    </location>
</feature>
<dbReference type="Proteomes" id="UP001597176">
    <property type="component" value="Unassembled WGS sequence"/>
</dbReference>
<name>A0ABW3WV23_9HYPH</name>
<accession>A0ABW3WV23</accession>
<dbReference type="PANTHER" id="PTHR38460:SF1">
    <property type="entry name" value="TAUTOMERASE YOLI-RELATED"/>
    <property type="match status" value="1"/>
</dbReference>
<dbReference type="RefSeq" id="WP_238203170.1">
    <property type="nucleotide sequence ID" value="NZ_JBHTND010000002.1"/>
</dbReference>
<dbReference type="InterPro" id="IPR037479">
    <property type="entry name" value="Tauto_MSAD"/>
</dbReference>